<dbReference type="SUPFAM" id="SSF48371">
    <property type="entry name" value="ARM repeat"/>
    <property type="match status" value="1"/>
</dbReference>
<evidence type="ECO:0000313" key="8">
    <source>
        <dbReference type="Proteomes" id="UP000265515"/>
    </source>
</evidence>
<dbReference type="InterPro" id="IPR011989">
    <property type="entry name" value="ARM-like"/>
</dbReference>
<dbReference type="InterPro" id="IPR012978">
    <property type="entry name" value="HEAT_RRP12"/>
</dbReference>
<name>A0A388KQD9_CHABU</name>
<feature type="region of interest" description="Disordered" evidence="4">
    <location>
        <begin position="396"/>
        <end position="420"/>
    </location>
</feature>
<dbReference type="Gene3D" id="1.25.10.10">
    <property type="entry name" value="Leucine-rich Repeat Variant"/>
    <property type="match status" value="1"/>
</dbReference>
<feature type="domain" description="RRP12 HEAT" evidence="5">
    <location>
        <begin position="176"/>
        <end position="256"/>
    </location>
</feature>
<dbReference type="InterPro" id="IPR057860">
    <property type="entry name" value="HEAT_RRP12_N"/>
</dbReference>
<feature type="compositionally biased region" description="Basic and acidic residues" evidence="4">
    <location>
        <begin position="411"/>
        <end position="420"/>
    </location>
</feature>
<dbReference type="PANTHER" id="PTHR48287">
    <property type="entry name" value="ARM REPEAT SUPERFAMILY PROTEIN"/>
    <property type="match status" value="1"/>
</dbReference>
<feature type="compositionally biased region" description="Polar residues" evidence="4">
    <location>
        <begin position="844"/>
        <end position="853"/>
    </location>
</feature>
<keyword evidence="8" id="KW-1185">Reference proteome</keyword>
<dbReference type="InterPro" id="IPR052087">
    <property type="entry name" value="RRP12"/>
</dbReference>
<keyword evidence="3" id="KW-0539">Nucleus</keyword>
<comment type="caution">
    <text evidence="7">The sequence shown here is derived from an EMBL/GenBank/DDBJ whole genome shotgun (WGS) entry which is preliminary data.</text>
</comment>
<accession>A0A388KQD9</accession>
<evidence type="ECO:0000259" key="5">
    <source>
        <dbReference type="Pfam" id="PF08161"/>
    </source>
</evidence>
<dbReference type="OrthoDB" id="2192888at2759"/>
<sequence>MAVPGAQEEDDDDERGGRSKSKKKAMAVSSSQAAAEALHLLGAMKQLLPLMSAKAIARASHRMANLCSLQQPMLTRLVANAIKSLSDEVAGKTSLSDDVAGKGKSEVVPDVLAETVVNILELEEEGRIGRKRDPDVIMTILEMVKSTFLDLHDRDRAVCSKKLPQVFNLLAGNLASEQEEVVFGTADCLKLLIVCCIDDEMINEGQMQVGLVAERRKGGLTPIERLSVMVEGLLGYQYASAWETTLVVVSTFLEKLAIGTAVAAMGPEQFLKILPLEMDNQDLSHSRAWLLPIMKQHVVGARLQFFAEYFLPLSAKLRERARTCAAEGRPVAAKNSEACIVQIWAILPALCNYPSDTARSFRLLAKAIGDALLKEPELRGSICSSLQILINQNKKARGDPGLNNEEDAEEEKVSDADGKPLTAAEERARALHTPEVVSANLAAIGAFARNFLPLLFNVFISLEPEKRAFLQQTIDAFASVADPATIKSFFMSVMEKLVEALKEAASAKTAADGDAAMQVDGESNKAEIATTRRCTFMELAVSLVQGLDDESLHVLYRTARVGIQDSDFSVQKKSYKLLAKMYELKGAFMASLTQDMLEALLASLGVCHSTARRGRLICVQHVVINLIKRKDPQASDALATLISEVILATKENNAKTRITAFDIILNIGKSTEEVGGPDQGGGNLQRFFTMVVGGLAGTTTRMVSCSVMALARLLYEFSTRLSHTVPQLLPTVLLLLRSKSREIVKAVLGFVKVVVMRLPGTELEPHLGTMIEGLTVWSDDTKNHFKAKVRLIFEMLLKRCGYDAIAAVMPEEHMKLLTNIRKSRDRAERHRKEGRSVAGDGAQSMKSRATTAR</sequence>
<evidence type="ECO:0000256" key="1">
    <source>
        <dbReference type="ARBA" id="ARBA00004123"/>
    </source>
</evidence>
<dbReference type="EMBL" id="BFEA01000161">
    <property type="protein sequence ID" value="GBG72256.1"/>
    <property type="molecule type" value="Genomic_DNA"/>
</dbReference>
<dbReference type="AlphaFoldDB" id="A0A388KQD9"/>
<dbReference type="PANTHER" id="PTHR48287:SF1">
    <property type="entry name" value="ARM REPEAT SUPERFAMILY PROTEIN"/>
    <property type="match status" value="1"/>
</dbReference>
<dbReference type="Pfam" id="PF25772">
    <property type="entry name" value="HEAT_RRP12_N"/>
    <property type="match status" value="1"/>
</dbReference>
<evidence type="ECO:0000259" key="6">
    <source>
        <dbReference type="Pfam" id="PF25772"/>
    </source>
</evidence>
<reference evidence="7 8" key="1">
    <citation type="journal article" date="2018" name="Cell">
        <title>The Chara Genome: Secondary Complexity and Implications for Plant Terrestrialization.</title>
        <authorList>
            <person name="Nishiyama T."/>
            <person name="Sakayama H."/>
            <person name="Vries J.D."/>
            <person name="Buschmann H."/>
            <person name="Saint-Marcoux D."/>
            <person name="Ullrich K.K."/>
            <person name="Haas F.B."/>
            <person name="Vanderstraeten L."/>
            <person name="Becker D."/>
            <person name="Lang D."/>
            <person name="Vosolsobe S."/>
            <person name="Rombauts S."/>
            <person name="Wilhelmsson P.K.I."/>
            <person name="Janitza P."/>
            <person name="Kern R."/>
            <person name="Heyl A."/>
            <person name="Rumpler F."/>
            <person name="Villalobos L.I.A.C."/>
            <person name="Clay J.M."/>
            <person name="Skokan R."/>
            <person name="Toyoda A."/>
            <person name="Suzuki Y."/>
            <person name="Kagoshima H."/>
            <person name="Schijlen E."/>
            <person name="Tajeshwar N."/>
            <person name="Catarino B."/>
            <person name="Hetherington A.J."/>
            <person name="Saltykova A."/>
            <person name="Bonnot C."/>
            <person name="Breuninger H."/>
            <person name="Symeonidi A."/>
            <person name="Radhakrishnan G.V."/>
            <person name="Van Nieuwerburgh F."/>
            <person name="Deforce D."/>
            <person name="Chang C."/>
            <person name="Karol K.G."/>
            <person name="Hedrich R."/>
            <person name="Ulvskov P."/>
            <person name="Glockner G."/>
            <person name="Delwiche C.F."/>
            <person name="Petrasek J."/>
            <person name="Van de Peer Y."/>
            <person name="Friml J."/>
            <person name="Beilby M."/>
            <person name="Dolan L."/>
            <person name="Kohara Y."/>
            <person name="Sugano S."/>
            <person name="Fujiyama A."/>
            <person name="Delaux P.-M."/>
            <person name="Quint M."/>
            <person name="TheiBen G."/>
            <person name="Hagemann M."/>
            <person name="Harholt J."/>
            <person name="Dunand C."/>
            <person name="Zachgo S."/>
            <person name="Langdale J."/>
            <person name="Maumus F."/>
            <person name="Straeten D.V.D."/>
            <person name="Gould S.B."/>
            <person name="Rensing S.A."/>
        </authorList>
    </citation>
    <scope>NUCLEOTIDE SEQUENCE [LARGE SCALE GENOMIC DNA]</scope>
    <source>
        <strain evidence="7 8">S276</strain>
    </source>
</reference>
<feature type="domain" description="RRP12 N-terminal HEAT" evidence="6">
    <location>
        <begin position="23"/>
        <end position="88"/>
    </location>
</feature>
<evidence type="ECO:0000313" key="7">
    <source>
        <dbReference type="EMBL" id="GBG72256.1"/>
    </source>
</evidence>
<gene>
    <name evidence="7" type="ORF">CBR_g11186</name>
</gene>
<feature type="domain" description="RRP12 HEAT" evidence="5">
    <location>
        <begin position="257"/>
        <end position="460"/>
    </location>
</feature>
<dbReference type="GO" id="GO:0005634">
    <property type="term" value="C:nucleus"/>
    <property type="evidence" value="ECO:0007669"/>
    <property type="project" value="UniProtKB-SubCell"/>
</dbReference>
<evidence type="ECO:0000256" key="2">
    <source>
        <dbReference type="ARBA" id="ARBA00007690"/>
    </source>
</evidence>
<organism evidence="7 8">
    <name type="scientific">Chara braunii</name>
    <name type="common">Braun's stonewort</name>
    <dbReference type="NCBI Taxonomy" id="69332"/>
    <lineage>
        <taxon>Eukaryota</taxon>
        <taxon>Viridiplantae</taxon>
        <taxon>Streptophyta</taxon>
        <taxon>Charophyceae</taxon>
        <taxon>Charales</taxon>
        <taxon>Characeae</taxon>
        <taxon>Chara</taxon>
    </lineage>
</organism>
<dbReference type="Gramene" id="GBG72256">
    <property type="protein sequence ID" value="GBG72256"/>
    <property type="gene ID" value="CBR_g11186"/>
</dbReference>
<protein>
    <submittedName>
        <fullName evidence="7">Uncharacterized protein</fullName>
    </submittedName>
</protein>
<feature type="compositionally biased region" description="Basic and acidic residues" evidence="4">
    <location>
        <begin position="825"/>
        <end position="835"/>
    </location>
</feature>
<comment type="similarity">
    <text evidence="2">Belongs to the RRP12 family.</text>
</comment>
<proteinExistence type="inferred from homology"/>
<evidence type="ECO:0000256" key="3">
    <source>
        <dbReference type="ARBA" id="ARBA00023242"/>
    </source>
</evidence>
<feature type="region of interest" description="Disordered" evidence="4">
    <location>
        <begin position="1"/>
        <end position="28"/>
    </location>
</feature>
<dbReference type="STRING" id="69332.A0A388KQD9"/>
<dbReference type="InterPro" id="IPR016024">
    <property type="entry name" value="ARM-type_fold"/>
</dbReference>
<dbReference type="Proteomes" id="UP000265515">
    <property type="component" value="Unassembled WGS sequence"/>
</dbReference>
<evidence type="ECO:0000256" key="4">
    <source>
        <dbReference type="SAM" id="MobiDB-lite"/>
    </source>
</evidence>
<dbReference type="Pfam" id="PF08161">
    <property type="entry name" value="RRP12_HEAT"/>
    <property type="match status" value="2"/>
</dbReference>
<feature type="region of interest" description="Disordered" evidence="4">
    <location>
        <begin position="822"/>
        <end position="853"/>
    </location>
</feature>
<dbReference type="OMA" id="YLTHSEP"/>
<comment type="subcellular location">
    <subcellularLocation>
        <location evidence="1">Nucleus</location>
    </subcellularLocation>
</comment>